<sequence>MAAFAMLVPVSTVDSHSSSAKSTRALSRACFDTAIEPPLAVAKPAWKGTSMLLSVKLSSLTINCTL</sequence>
<reference evidence="1" key="1">
    <citation type="submission" date="2018-01" db="EMBL/GenBank/DDBJ databases">
        <title>An insight into the sialome of Amazonian anophelines.</title>
        <authorList>
            <person name="Ribeiro J.M."/>
            <person name="Scarpassa V."/>
            <person name="Calvo E."/>
        </authorList>
    </citation>
    <scope>NUCLEOTIDE SEQUENCE</scope>
</reference>
<protein>
    <submittedName>
        <fullName evidence="1">Putative secreted protein</fullName>
    </submittedName>
</protein>
<name>A0A2M4DJS6_ANODA</name>
<proteinExistence type="predicted"/>
<accession>A0A2M4DJS6</accession>
<dbReference type="EMBL" id="GGFL01013621">
    <property type="protein sequence ID" value="MBW77799.1"/>
    <property type="molecule type" value="Transcribed_RNA"/>
</dbReference>
<evidence type="ECO:0000313" key="1">
    <source>
        <dbReference type="EMBL" id="MBW77799.1"/>
    </source>
</evidence>
<dbReference type="AlphaFoldDB" id="A0A2M4DJS6"/>
<organism evidence="1">
    <name type="scientific">Anopheles darlingi</name>
    <name type="common">Mosquito</name>
    <dbReference type="NCBI Taxonomy" id="43151"/>
    <lineage>
        <taxon>Eukaryota</taxon>
        <taxon>Metazoa</taxon>
        <taxon>Ecdysozoa</taxon>
        <taxon>Arthropoda</taxon>
        <taxon>Hexapoda</taxon>
        <taxon>Insecta</taxon>
        <taxon>Pterygota</taxon>
        <taxon>Neoptera</taxon>
        <taxon>Endopterygota</taxon>
        <taxon>Diptera</taxon>
        <taxon>Nematocera</taxon>
        <taxon>Culicoidea</taxon>
        <taxon>Culicidae</taxon>
        <taxon>Anophelinae</taxon>
        <taxon>Anopheles</taxon>
    </lineage>
</organism>